<evidence type="ECO:0000256" key="2">
    <source>
        <dbReference type="ARBA" id="ARBA00022801"/>
    </source>
</evidence>
<dbReference type="Pfam" id="PF13622">
    <property type="entry name" value="4HBT_3"/>
    <property type="match status" value="1"/>
</dbReference>
<dbReference type="GO" id="GO:0006637">
    <property type="term" value="P:acyl-CoA metabolic process"/>
    <property type="evidence" value="ECO:0007669"/>
    <property type="project" value="InterPro"/>
</dbReference>
<dbReference type="GeneID" id="66069999"/>
<dbReference type="InterPro" id="IPR003703">
    <property type="entry name" value="Acyl_CoA_thio"/>
</dbReference>
<dbReference type="SUPFAM" id="SSF54637">
    <property type="entry name" value="Thioesterase/thiol ester dehydrase-isomerase"/>
    <property type="match status" value="2"/>
</dbReference>
<dbReference type="InterPro" id="IPR042171">
    <property type="entry name" value="Acyl-CoA_hotdog"/>
</dbReference>
<dbReference type="CDD" id="cd03445">
    <property type="entry name" value="Thioesterase_II_repeat2"/>
    <property type="match status" value="1"/>
</dbReference>
<organism evidence="5 6">
    <name type="scientific">Marasmius oreades</name>
    <name type="common">fairy-ring Marasmius</name>
    <dbReference type="NCBI Taxonomy" id="181124"/>
    <lineage>
        <taxon>Eukaryota</taxon>
        <taxon>Fungi</taxon>
        <taxon>Dikarya</taxon>
        <taxon>Basidiomycota</taxon>
        <taxon>Agaricomycotina</taxon>
        <taxon>Agaricomycetes</taxon>
        <taxon>Agaricomycetidae</taxon>
        <taxon>Agaricales</taxon>
        <taxon>Marasmiineae</taxon>
        <taxon>Marasmiaceae</taxon>
        <taxon>Marasmius</taxon>
    </lineage>
</organism>
<evidence type="ECO:0008006" key="7">
    <source>
        <dbReference type="Google" id="ProtNLM"/>
    </source>
</evidence>
<dbReference type="AlphaFoldDB" id="A0A9P8AF47"/>
<evidence type="ECO:0000256" key="1">
    <source>
        <dbReference type="ARBA" id="ARBA00006538"/>
    </source>
</evidence>
<accession>A0A9P8AF47</accession>
<dbReference type="Pfam" id="PF20789">
    <property type="entry name" value="4HBT_3C"/>
    <property type="match status" value="1"/>
</dbReference>
<dbReference type="PANTHER" id="PTHR11066">
    <property type="entry name" value="ACYL-COA THIOESTERASE"/>
    <property type="match status" value="1"/>
</dbReference>
<dbReference type="CDD" id="cd03444">
    <property type="entry name" value="Thioesterase_II_repeat1"/>
    <property type="match status" value="1"/>
</dbReference>
<feature type="domain" description="Acyl-CoA thioesterase-like C-terminal" evidence="4">
    <location>
        <begin position="187"/>
        <end position="298"/>
    </location>
</feature>
<dbReference type="Proteomes" id="UP001049176">
    <property type="component" value="Chromosome 1"/>
</dbReference>
<dbReference type="PANTHER" id="PTHR11066:SF34">
    <property type="entry name" value="ACYL-COENZYME A THIOESTERASE 8"/>
    <property type="match status" value="1"/>
</dbReference>
<dbReference type="InterPro" id="IPR049450">
    <property type="entry name" value="ACOT8-like_C"/>
</dbReference>
<comment type="caution">
    <text evidence="5">The sequence shown here is derived from an EMBL/GenBank/DDBJ whole genome shotgun (WGS) entry which is preliminary data.</text>
</comment>
<dbReference type="OrthoDB" id="68328at2759"/>
<proteinExistence type="inferred from homology"/>
<evidence type="ECO:0000259" key="3">
    <source>
        <dbReference type="Pfam" id="PF13622"/>
    </source>
</evidence>
<keyword evidence="2" id="KW-0378">Hydrolase</keyword>
<protein>
    <recommendedName>
        <fullName evidence="7">Thioesterase/thiol ester dehydrase-isomerase</fullName>
    </recommendedName>
</protein>
<dbReference type="GO" id="GO:0047617">
    <property type="term" value="F:fatty acyl-CoA hydrolase activity"/>
    <property type="evidence" value="ECO:0007669"/>
    <property type="project" value="InterPro"/>
</dbReference>
<name>A0A9P8AF47_9AGAR</name>
<comment type="similarity">
    <text evidence="1">Belongs to the C/M/P thioester hydrolase family.</text>
</comment>
<evidence type="ECO:0000313" key="6">
    <source>
        <dbReference type="Proteomes" id="UP001049176"/>
    </source>
</evidence>
<keyword evidence="6" id="KW-1185">Reference proteome</keyword>
<feature type="domain" description="Acyl-CoA thioesterase-like N-terminal HotDog" evidence="3">
    <location>
        <begin position="32"/>
        <end position="115"/>
    </location>
</feature>
<dbReference type="Gene3D" id="2.40.160.210">
    <property type="entry name" value="Acyl-CoA thioesterase, double hotdog domain"/>
    <property type="match status" value="1"/>
</dbReference>
<dbReference type="InterPro" id="IPR029069">
    <property type="entry name" value="HotDog_dom_sf"/>
</dbReference>
<dbReference type="GO" id="GO:0009062">
    <property type="term" value="P:fatty acid catabolic process"/>
    <property type="evidence" value="ECO:0007669"/>
    <property type="project" value="TreeGrafter"/>
</dbReference>
<dbReference type="EMBL" id="CM032181">
    <property type="protein sequence ID" value="KAG7099045.1"/>
    <property type="molecule type" value="Genomic_DNA"/>
</dbReference>
<dbReference type="KEGG" id="more:E1B28_000923"/>
<evidence type="ECO:0000313" key="5">
    <source>
        <dbReference type="EMBL" id="KAG7099045.1"/>
    </source>
</evidence>
<reference evidence="5" key="1">
    <citation type="journal article" date="2021" name="Genome Biol. Evol.">
        <title>The assembled and annotated genome of the fairy-ring fungus Marasmius oreades.</title>
        <authorList>
            <person name="Hiltunen M."/>
            <person name="Ament-Velasquez S.L."/>
            <person name="Johannesson H."/>
        </authorList>
    </citation>
    <scope>NUCLEOTIDE SEQUENCE</scope>
    <source>
        <strain evidence="5">03SP1</strain>
    </source>
</reference>
<sequence>MSETNQAEHAQISTALEVEKIEDNLYRSKSLWVPTRARGVFGGQVISQALVSASRCVDSAFALHSLHCYFLLSASPSTPIVYQVERLRQGRSYVACAVKAIQRGNIIFVLMCSFQKPEPWQPSYQWVMPTVPSSDECELEEDRFLRYSKETTIRPETKRILETFAEERKRSPIAIKMAKEHDVEGNGIRYMYWMQAKNIPKYEAPFQKCILGYLSDLYFIGAVPRIMGLKRYSKGPTAVGMTSTLDHSVYYYSDDFDCGDWLLYVMTCPRAASGRAVMHGQIFARNGKLVAITSQEGVARADIRGPDRDQVKAKL</sequence>
<evidence type="ECO:0000259" key="4">
    <source>
        <dbReference type="Pfam" id="PF20789"/>
    </source>
</evidence>
<gene>
    <name evidence="5" type="ORF">E1B28_000923</name>
</gene>
<dbReference type="GO" id="GO:0005782">
    <property type="term" value="C:peroxisomal matrix"/>
    <property type="evidence" value="ECO:0007669"/>
    <property type="project" value="UniProtKB-SubCell"/>
</dbReference>
<dbReference type="InterPro" id="IPR049449">
    <property type="entry name" value="TesB_ACOT8-like_N"/>
</dbReference>
<dbReference type="RefSeq" id="XP_043015515.1">
    <property type="nucleotide sequence ID" value="XM_043146810.1"/>
</dbReference>